<reference evidence="1 2" key="1">
    <citation type="submission" date="2019-09" db="EMBL/GenBank/DDBJ databases">
        <title>Chitinophaga ginsengihumi sp. nov., isolated from soil of ginseng rhizosphere.</title>
        <authorList>
            <person name="Lee J."/>
        </authorList>
    </citation>
    <scope>NUCLEOTIDE SEQUENCE [LARGE SCALE GENOMIC DNA]</scope>
    <source>
        <strain evidence="1 2">BN140078</strain>
    </source>
</reference>
<dbReference type="Proteomes" id="UP000324611">
    <property type="component" value="Unassembled WGS sequence"/>
</dbReference>
<keyword evidence="2" id="KW-1185">Reference proteome</keyword>
<reference evidence="1 2" key="2">
    <citation type="submission" date="2019-09" db="EMBL/GenBank/DDBJ databases">
        <authorList>
            <person name="Jin C."/>
        </authorList>
    </citation>
    <scope>NUCLEOTIDE SEQUENCE [LARGE SCALE GENOMIC DNA]</scope>
    <source>
        <strain evidence="1 2">BN140078</strain>
    </source>
</reference>
<gene>
    <name evidence="1" type="ORF">F0L74_00370</name>
</gene>
<dbReference type="EMBL" id="VUOC01000001">
    <property type="protein sequence ID" value="KAA2244471.1"/>
    <property type="molecule type" value="Genomic_DNA"/>
</dbReference>
<evidence type="ECO:0000313" key="1">
    <source>
        <dbReference type="EMBL" id="KAA2244471.1"/>
    </source>
</evidence>
<comment type="caution">
    <text evidence="1">The sequence shown here is derived from an EMBL/GenBank/DDBJ whole genome shotgun (WGS) entry which is preliminary data.</text>
</comment>
<accession>A0A5B2VYJ1</accession>
<name>A0A5B2VYJ1_9BACT</name>
<proteinExistence type="predicted"/>
<sequence length="132" mass="15161">MKILKLHPLMTISLLQMQFQRLLSCNVTVYVHNSLGNAFDTLREAGFPADTLVEYPIDETLSLREFEEELEEQFNFSLELCNKKDNKPFTNKSMHLFQLIAASNGREDIGHQLDITLDMLLNNRQAPPGFTC</sequence>
<protein>
    <submittedName>
        <fullName evidence="1">Uncharacterized protein</fullName>
    </submittedName>
</protein>
<organism evidence="1 2">
    <name type="scientific">Chitinophaga agrisoli</name>
    <dbReference type="NCBI Taxonomy" id="2607653"/>
    <lineage>
        <taxon>Bacteria</taxon>
        <taxon>Pseudomonadati</taxon>
        <taxon>Bacteroidota</taxon>
        <taxon>Chitinophagia</taxon>
        <taxon>Chitinophagales</taxon>
        <taxon>Chitinophagaceae</taxon>
        <taxon>Chitinophaga</taxon>
    </lineage>
</organism>
<dbReference type="AlphaFoldDB" id="A0A5B2VYJ1"/>
<dbReference type="RefSeq" id="WP_149835869.1">
    <property type="nucleotide sequence ID" value="NZ_VUOC01000001.1"/>
</dbReference>
<evidence type="ECO:0000313" key="2">
    <source>
        <dbReference type="Proteomes" id="UP000324611"/>
    </source>
</evidence>